<dbReference type="Gene3D" id="3.40.50.2300">
    <property type="match status" value="1"/>
</dbReference>
<evidence type="ECO:0000313" key="5">
    <source>
        <dbReference type="EMBL" id="RDU24172.1"/>
    </source>
</evidence>
<sequence>MEKKRITMKDVAKEAGVSTATVSYVLNYLETERISHDTRLKVFEAAKKLKYVPNMAAKSLSSKRSMLVGIIVNMEEKNRKSKLYEYYDLTREMQKLLNLKGYDVFFLATKEMDQDISISRRRSLDAVFVMDMKEETLKAIAKQFYVPTIFIDGYVKDALFCKILANPVEILEKAQEYLGNEFYVVMENYANKNLLCGIAKKVAEEDIFVNQYGNDLVEFLNVHRNKKGLVIGELLGMQVENYVDNRNILVVVHTDNDNMLLPDTKTMIISNKQKANKAVEIMEKLLLVNEQEPVDEVTYIRIE</sequence>
<reference evidence="5 6" key="1">
    <citation type="submission" date="2018-07" db="EMBL/GenBank/DDBJ databases">
        <title>Anaerosacharophilus polymeroproducens gen. nov. sp. nov., an anaerobic bacterium isolated from salt field.</title>
        <authorList>
            <person name="Kim W."/>
            <person name="Yang S.-H."/>
            <person name="Oh J."/>
            <person name="Lee J.-H."/>
            <person name="Kwon K.K."/>
        </authorList>
    </citation>
    <scope>NUCLEOTIDE SEQUENCE [LARGE SCALE GENOMIC DNA]</scope>
    <source>
        <strain evidence="5 6">MCWD5</strain>
    </source>
</reference>
<dbReference type="PANTHER" id="PTHR30146">
    <property type="entry name" value="LACI-RELATED TRANSCRIPTIONAL REPRESSOR"/>
    <property type="match status" value="1"/>
</dbReference>
<keyword evidence="3" id="KW-0804">Transcription</keyword>
<name>A0A371AXD3_9FIRM</name>
<accession>A0A371AXD3</accession>
<organism evidence="5 6">
    <name type="scientific">Anaerosacchariphilus polymeriproducens</name>
    <dbReference type="NCBI Taxonomy" id="1812858"/>
    <lineage>
        <taxon>Bacteria</taxon>
        <taxon>Bacillati</taxon>
        <taxon>Bacillota</taxon>
        <taxon>Clostridia</taxon>
        <taxon>Lachnospirales</taxon>
        <taxon>Lachnospiraceae</taxon>
        <taxon>Anaerosacchariphilus</taxon>
    </lineage>
</organism>
<dbReference type="GO" id="GO:0000976">
    <property type="term" value="F:transcription cis-regulatory region binding"/>
    <property type="evidence" value="ECO:0007669"/>
    <property type="project" value="TreeGrafter"/>
</dbReference>
<dbReference type="OrthoDB" id="9775106at2"/>
<dbReference type="InterPro" id="IPR000843">
    <property type="entry name" value="HTH_LacI"/>
</dbReference>
<comment type="caution">
    <text evidence="5">The sequence shown here is derived from an EMBL/GenBank/DDBJ whole genome shotgun (WGS) entry which is preliminary data.</text>
</comment>
<dbReference type="GO" id="GO:0003700">
    <property type="term" value="F:DNA-binding transcription factor activity"/>
    <property type="evidence" value="ECO:0007669"/>
    <property type="project" value="TreeGrafter"/>
</dbReference>
<dbReference type="SUPFAM" id="SSF47413">
    <property type="entry name" value="lambda repressor-like DNA-binding domains"/>
    <property type="match status" value="1"/>
</dbReference>
<dbReference type="Proteomes" id="UP000255036">
    <property type="component" value="Unassembled WGS sequence"/>
</dbReference>
<keyword evidence="2" id="KW-0238">DNA-binding</keyword>
<dbReference type="SMART" id="SM00354">
    <property type="entry name" value="HTH_LACI"/>
    <property type="match status" value="1"/>
</dbReference>
<proteinExistence type="predicted"/>
<dbReference type="PROSITE" id="PS50932">
    <property type="entry name" value="HTH_LACI_2"/>
    <property type="match status" value="1"/>
</dbReference>
<dbReference type="RefSeq" id="WP_115481197.1">
    <property type="nucleotide sequence ID" value="NZ_QRCT01000014.1"/>
</dbReference>
<gene>
    <name evidence="5" type="ORF">DWV06_05585</name>
</gene>
<dbReference type="Pfam" id="PF00356">
    <property type="entry name" value="LacI"/>
    <property type="match status" value="1"/>
</dbReference>
<evidence type="ECO:0000256" key="3">
    <source>
        <dbReference type="ARBA" id="ARBA00023163"/>
    </source>
</evidence>
<keyword evidence="1" id="KW-0805">Transcription regulation</keyword>
<evidence type="ECO:0000313" key="6">
    <source>
        <dbReference type="Proteomes" id="UP000255036"/>
    </source>
</evidence>
<dbReference type="PRINTS" id="PR00036">
    <property type="entry name" value="HTHLACI"/>
</dbReference>
<evidence type="ECO:0000256" key="2">
    <source>
        <dbReference type="ARBA" id="ARBA00023125"/>
    </source>
</evidence>
<feature type="domain" description="HTH lacI-type" evidence="4">
    <location>
        <begin position="6"/>
        <end position="62"/>
    </location>
</feature>
<protein>
    <submittedName>
        <fullName evidence="5">LacI family transcriptional regulator</fullName>
    </submittedName>
</protein>
<dbReference type="Gene3D" id="1.10.260.40">
    <property type="entry name" value="lambda repressor-like DNA-binding domains"/>
    <property type="match status" value="1"/>
</dbReference>
<evidence type="ECO:0000259" key="4">
    <source>
        <dbReference type="PROSITE" id="PS50932"/>
    </source>
</evidence>
<dbReference type="PANTHER" id="PTHR30146:SF24">
    <property type="entry name" value="XYLOSE OPERON REGULATORY PROTEIN"/>
    <property type="match status" value="1"/>
</dbReference>
<dbReference type="AlphaFoldDB" id="A0A371AXD3"/>
<dbReference type="CDD" id="cd01392">
    <property type="entry name" value="HTH_LacI"/>
    <property type="match status" value="1"/>
</dbReference>
<dbReference type="EMBL" id="QRCT01000014">
    <property type="protein sequence ID" value="RDU24172.1"/>
    <property type="molecule type" value="Genomic_DNA"/>
</dbReference>
<keyword evidence="6" id="KW-1185">Reference proteome</keyword>
<dbReference type="InterPro" id="IPR010982">
    <property type="entry name" value="Lambda_DNA-bd_dom_sf"/>
</dbReference>
<evidence type="ECO:0000256" key="1">
    <source>
        <dbReference type="ARBA" id="ARBA00023015"/>
    </source>
</evidence>
<dbReference type="PROSITE" id="PS00356">
    <property type="entry name" value="HTH_LACI_1"/>
    <property type="match status" value="1"/>
</dbReference>